<reference evidence="8" key="1">
    <citation type="submission" date="2015-05" db="EMBL/GenBank/DDBJ databases">
        <authorList>
            <person name="Manzano-Marin A."/>
        </authorList>
    </citation>
    <scope>NUCLEOTIDE SEQUENCE [LARGE SCALE GENOMIC DNA]</scope>
    <source>
        <strain evidence="8">officinalis</strain>
    </source>
</reference>
<dbReference type="Gene3D" id="1.20.120.1080">
    <property type="match status" value="1"/>
</dbReference>
<dbReference type="Pfam" id="PF07717">
    <property type="entry name" value="OB_NTP_bind"/>
    <property type="match status" value="1"/>
</dbReference>
<accession>A0A0M6W758</accession>
<keyword evidence="2 7" id="KW-0378">Hydrolase</keyword>
<dbReference type="Pfam" id="PF21010">
    <property type="entry name" value="HA2_C"/>
    <property type="match status" value="1"/>
</dbReference>
<dbReference type="PANTHER" id="PTHR18934:SF99">
    <property type="entry name" value="ATP-DEPENDENT RNA HELICASE DHX37-RELATED"/>
    <property type="match status" value="1"/>
</dbReference>
<dbReference type="InterPro" id="IPR011709">
    <property type="entry name" value="DEAD-box_helicase_OB_fold"/>
</dbReference>
<dbReference type="InterPro" id="IPR027417">
    <property type="entry name" value="P-loop_NTPase"/>
</dbReference>
<evidence type="ECO:0000256" key="3">
    <source>
        <dbReference type="ARBA" id="ARBA00022806"/>
    </source>
</evidence>
<dbReference type="Gene3D" id="3.40.50.300">
    <property type="entry name" value="P-loop containing nucleotide triphosphate hydrolases"/>
    <property type="match status" value="2"/>
</dbReference>
<gene>
    <name evidence="7" type="primary">hrpA</name>
    <name evidence="7" type="ORF">SOFFGTOCOR_0239</name>
</gene>
<dbReference type="SUPFAM" id="SSF52540">
    <property type="entry name" value="P-loop containing nucleoside triphosphate hydrolases"/>
    <property type="match status" value="1"/>
</dbReference>
<keyword evidence="8" id="KW-1185">Reference proteome</keyword>
<evidence type="ECO:0000256" key="4">
    <source>
        <dbReference type="ARBA" id="ARBA00022840"/>
    </source>
</evidence>
<organism evidence="7 8">
    <name type="scientific">Candidatus Providencia siddallii</name>
    <dbReference type="NCBI Taxonomy" id="1715285"/>
    <lineage>
        <taxon>Bacteria</taxon>
        <taxon>Pseudomonadati</taxon>
        <taxon>Pseudomonadota</taxon>
        <taxon>Gammaproteobacteria</taxon>
        <taxon>Enterobacterales</taxon>
        <taxon>Morganellaceae</taxon>
        <taxon>Providencia</taxon>
    </lineage>
</organism>
<dbReference type="GO" id="GO:0005524">
    <property type="term" value="F:ATP binding"/>
    <property type="evidence" value="ECO:0007669"/>
    <property type="project" value="UniProtKB-KW"/>
</dbReference>
<evidence type="ECO:0000313" key="7">
    <source>
        <dbReference type="EMBL" id="CRK85673.1"/>
    </source>
</evidence>
<evidence type="ECO:0000313" key="8">
    <source>
        <dbReference type="Proteomes" id="UP000242301"/>
    </source>
</evidence>
<dbReference type="AlphaFoldDB" id="A0A0M6W758"/>
<dbReference type="EMBL" id="CVRF01000002">
    <property type="protein sequence ID" value="CRK85673.1"/>
    <property type="molecule type" value="Genomic_DNA"/>
</dbReference>
<feature type="domain" description="Helicase C-terminal" evidence="6">
    <location>
        <begin position="223"/>
        <end position="393"/>
    </location>
</feature>
<dbReference type="PROSITE" id="PS51192">
    <property type="entry name" value="HELICASE_ATP_BIND_1"/>
    <property type="match status" value="1"/>
</dbReference>
<dbReference type="InterPro" id="IPR014001">
    <property type="entry name" value="Helicase_ATP-bd"/>
</dbReference>
<dbReference type="InterPro" id="IPR001650">
    <property type="entry name" value="Helicase_C-like"/>
</dbReference>
<evidence type="ECO:0000256" key="2">
    <source>
        <dbReference type="ARBA" id="ARBA00022801"/>
    </source>
</evidence>
<dbReference type="SMART" id="SM00490">
    <property type="entry name" value="HELICc"/>
    <property type="match status" value="1"/>
</dbReference>
<evidence type="ECO:0000256" key="1">
    <source>
        <dbReference type="ARBA" id="ARBA00022741"/>
    </source>
</evidence>
<dbReference type="InterPro" id="IPR010222">
    <property type="entry name" value="RNA_helicase_HrpA"/>
</dbReference>
<feature type="domain" description="Helicase ATP-binding" evidence="5">
    <location>
        <begin position="36"/>
        <end position="199"/>
    </location>
</feature>
<dbReference type="InterPro" id="IPR024590">
    <property type="entry name" value="HrpA_C"/>
</dbReference>
<dbReference type="InterPro" id="IPR007502">
    <property type="entry name" value="Helicase-assoc_dom"/>
</dbReference>
<dbReference type="Pfam" id="PF11898">
    <property type="entry name" value="DUF3418"/>
    <property type="match status" value="1"/>
</dbReference>
<dbReference type="PROSITE" id="PS51194">
    <property type="entry name" value="HELICASE_CTER"/>
    <property type="match status" value="1"/>
</dbReference>
<protein>
    <submittedName>
        <fullName evidence="7">ATP-dependent RNA helicase HrpA, partial</fullName>
        <ecNumber evidence="7">3.6.4.13</ecNumber>
    </submittedName>
</protein>
<dbReference type="PANTHER" id="PTHR18934">
    <property type="entry name" value="ATP-DEPENDENT RNA HELICASE"/>
    <property type="match status" value="1"/>
</dbReference>
<dbReference type="Pfam" id="PF00271">
    <property type="entry name" value="Helicase_C"/>
    <property type="match status" value="1"/>
</dbReference>
<dbReference type="EC" id="3.6.4.13" evidence="7"/>
<dbReference type="NCBIfam" id="TIGR01967">
    <property type="entry name" value="DEAH_box_HrpA"/>
    <property type="match status" value="1"/>
</dbReference>
<dbReference type="NCBIfam" id="NF008348">
    <property type="entry name" value="PRK11131.1"/>
    <property type="match status" value="1"/>
</dbReference>
<dbReference type="InterPro" id="IPR011545">
    <property type="entry name" value="DEAD/DEAH_box_helicase_dom"/>
</dbReference>
<dbReference type="SMART" id="SM00487">
    <property type="entry name" value="DEXDc"/>
    <property type="match status" value="1"/>
</dbReference>
<dbReference type="GO" id="GO:0003724">
    <property type="term" value="F:RNA helicase activity"/>
    <property type="evidence" value="ECO:0007669"/>
    <property type="project" value="UniProtKB-EC"/>
</dbReference>
<dbReference type="GO" id="GO:0016787">
    <property type="term" value="F:hydrolase activity"/>
    <property type="evidence" value="ECO:0007669"/>
    <property type="project" value="UniProtKB-KW"/>
</dbReference>
<dbReference type="SMART" id="SM00847">
    <property type="entry name" value="HA2"/>
    <property type="match status" value="1"/>
</dbReference>
<dbReference type="GO" id="GO:0003723">
    <property type="term" value="F:RNA binding"/>
    <property type="evidence" value="ECO:0007669"/>
    <property type="project" value="TreeGrafter"/>
</dbReference>
<dbReference type="FunFam" id="1.20.120.1080:FF:000005">
    <property type="entry name" value="ATP-dependent helicase HrpA"/>
    <property type="match status" value="1"/>
</dbReference>
<proteinExistence type="predicted"/>
<keyword evidence="3 7" id="KW-0347">Helicase</keyword>
<dbReference type="STRING" id="1715285.SOFFGTOCOR_0239"/>
<evidence type="ECO:0000259" key="5">
    <source>
        <dbReference type="PROSITE" id="PS51192"/>
    </source>
</evidence>
<dbReference type="CDD" id="cd18791">
    <property type="entry name" value="SF2_C_RHA"/>
    <property type="match status" value="1"/>
</dbReference>
<keyword evidence="4" id="KW-0067">ATP-binding</keyword>
<sequence length="1251" mass="146403">MNIKLDKQIVSEKNLNFKKKLCQSVLPIDQKKKIIIDLIKNNQVVIITGDTGSGKTTQIPRFCLEIGRGVNGIIGHTQPRRLATCSVAEYLAKKLNCKLGTNVGYKIRFDDKTSENTQIKLMTDGILLSELKKDKLLLKYDTIIIDEAHERSLNIDFILGYLRQILLKRHDLKVIITSATIDPESFSHHFFNAPIIDVSNRVYHIETRYRAIINNKTKKLFNQVNAIINAINELTIEDSGNILVFMSGEREIFVAFNMLSKLQLYNTEILPLFSSLSNYEQNKIFLQNFKRKIILSTNIAETSITIPGIKHVIDTGYARINRYISRTKINKLEIETISQASANQRKGRCGRLSNGICIRLYSEKDFFSRSKFTDPEYLRTNLASVILQIIYIGFNDITKFPFIEAPDKKAIQDGIKHLEELNAIKSKQNINNGYQLTSIGEALVEFPIEPRFARIIIEAKKYNALHEIIIIVSALSIKDPRESILYKQKISYEKHRRFHDKKSDFLSFLNLWNFLKENQDNLSNIEFKELCKKNFLNYLLICEWQNLYLKLKQIIEEQGIKVNNIQASYHDIHISLLVGFLSCIAKKNINKFEFIGIRNIRFIIFPGSVLSKKSPKWIVVSEIFKTSRLWGKFAALIQPEWIEPLAKHLIKKSYSNPHWSKLKKTVVALEKVSLYGLDIIESRLVDYSNIEPILCRELFIKHALIYAEFDFDYVFLKKNLELISEVKELENKLRSKNILISDKDLFNFYDQNIPKNIISLFDFDQWWKIISEKNPDLLNFKKNMLIKKGIINLSTINYPNYWQQENLIFKITYKFKPGDICDGISVHIPLIILNQVKNIGFDWLVPCLRYELIVTLIKLLPKYARCHFSQVSKYASVFIEKYSSIEGKVLDKLEFEFYQMTGIKINRKNWRLDKLPMHLKITFCIIDCENKKIIEGKDLTILKDSLKEKFKEIIFKTIKCNFIKTGLSTWNFGDLQKCYEEKYNDLLIKIYPALIDEKFSVGICIFCTEFEQKQSMLKGIRRLLLLSIPILVKKIHKKPLYKYKLEMYNNYYDSTSELINDCILCGINELIEKFGGLVWTEKEFKKLQKYVIEELDEIVLNINFNVEKILMIAFVINKELKKCIDVSMIYALSDLKTQISYLLFKGFIAKHGSKRLFDIIRYLNGIKIRLEKLFLNLNNDKIQLDKILQVQNMWQKLIDGCKESQELFFDLQEIRWMIEEFRISIFAQKLGTKYSISDKRIMKTIKKINCK</sequence>
<name>A0A0M6W758_9GAMM</name>
<evidence type="ECO:0000259" key="6">
    <source>
        <dbReference type="PROSITE" id="PS51194"/>
    </source>
</evidence>
<dbReference type="Pfam" id="PF00270">
    <property type="entry name" value="DEAD"/>
    <property type="match status" value="1"/>
</dbReference>
<keyword evidence="1" id="KW-0547">Nucleotide-binding</keyword>
<dbReference type="Proteomes" id="UP000242301">
    <property type="component" value="Unassembled WGS sequence"/>
</dbReference>